<dbReference type="Gene3D" id="3.40.50.2300">
    <property type="match status" value="1"/>
</dbReference>
<proteinExistence type="predicted"/>
<dbReference type="SMART" id="SM00448">
    <property type="entry name" value="REC"/>
    <property type="match status" value="1"/>
</dbReference>
<keyword evidence="4" id="KW-1185">Reference proteome</keyword>
<dbReference type="InterPro" id="IPR052048">
    <property type="entry name" value="ST_Response_Regulator"/>
</dbReference>
<dbReference type="Proteomes" id="UP001223586">
    <property type="component" value="Unassembled WGS sequence"/>
</dbReference>
<name>A0ABT9WXY4_9BACI</name>
<dbReference type="PANTHER" id="PTHR43228:SF8">
    <property type="entry name" value="TRANSCRIPTIONAL REGULATORY PROTEIN GLNL"/>
    <property type="match status" value="1"/>
</dbReference>
<dbReference type="InterPro" id="IPR013972">
    <property type="entry name" value="YcbB"/>
</dbReference>
<dbReference type="Pfam" id="PF00072">
    <property type="entry name" value="Response_reg"/>
    <property type="match status" value="1"/>
</dbReference>
<sequence>MNFFIIDDDEAIRSMLTQIIEDSDSGEVIGEAEDGSFLNESFNMRQVDILFIDLLMPNQDGIETIKKIKPSFNGKIIMLSQVDSKDMIAEAYQNGIEYYITKPINKYEVLSVIRKVTERIQLEKSIHDIHHTLSHVLNLDSSQSNHQPIHEQKLKTAGIFLLSELGIASEKGSKDLLNIVEYLDEFRKEHSFEEEFPPLKTIFRKVAEKKGGKTYSESALTKEIQASEQRVRRAIHHSLNHLASIGLTDFSSLKFENYASKFFEFTTVSKKMEELKKGTTSPTPRVNTKKFIKVFYFETKRLQREL</sequence>
<dbReference type="InterPro" id="IPR011006">
    <property type="entry name" value="CheY-like_superfamily"/>
</dbReference>
<accession>A0ABT9WXY4</accession>
<evidence type="ECO:0000313" key="3">
    <source>
        <dbReference type="EMBL" id="MDQ0178153.1"/>
    </source>
</evidence>
<dbReference type="EMBL" id="JAUSTT010000034">
    <property type="protein sequence ID" value="MDQ0178153.1"/>
    <property type="molecule type" value="Genomic_DNA"/>
</dbReference>
<keyword evidence="1" id="KW-0597">Phosphoprotein</keyword>
<dbReference type="InterPro" id="IPR001789">
    <property type="entry name" value="Sig_transdc_resp-reg_receiver"/>
</dbReference>
<dbReference type="RefSeq" id="WP_307232734.1">
    <property type="nucleotide sequence ID" value="NZ_JAUSTT010000034.1"/>
</dbReference>
<evidence type="ECO:0000313" key="4">
    <source>
        <dbReference type="Proteomes" id="UP001223586"/>
    </source>
</evidence>
<protein>
    <submittedName>
        <fullName evidence="3">Two-component system response regulator YcbB</fullName>
    </submittedName>
</protein>
<evidence type="ECO:0000256" key="1">
    <source>
        <dbReference type="PROSITE-ProRule" id="PRU00169"/>
    </source>
</evidence>
<dbReference type="PROSITE" id="PS50110">
    <property type="entry name" value="RESPONSE_REGULATORY"/>
    <property type="match status" value="1"/>
</dbReference>
<evidence type="ECO:0000259" key="2">
    <source>
        <dbReference type="PROSITE" id="PS50110"/>
    </source>
</evidence>
<dbReference type="SUPFAM" id="SSF52172">
    <property type="entry name" value="CheY-like"/>
    <property type="match status" value="1"/>
</dbReference>
<organism evidence="3 4">
    <name type="scientific">Bacillus chungangensis</name>
    <dbReference type="NCBI Taxonomy" id="587633"/>
    <lineage>
        <taxon>Bacteria</taxon>
        <taxon>Bacillati</taxon>
        <taxon>Bacillota</taxon>
        <taxon>Bacilli</taxon>
        <taxon>Bacillales</taxon>
        <taxon>Bacillaceae</taxon>
        <taxon>Bacillus</taxon>
    </lineage>
</organism>
<dbReference type="PANTHER" id="PTHR43228">
    <property type="entry name" value="TWO-COMPONENT RESPONSE REGULATOR"/>
    <property type="match status" value="1"/>
</dbReference>
<feature type="domain" description="Response regulatory" evidence="2">
    <location>
        <begin position="2"/>
        <end position="117"/>
    </location>
</feature>
<dbReference type="Pfam" id="PF08664">
    <property type="entry name" value="YcbB"/>
    <property type="match status" value="1"/>
</dbReference>
<feature type="modified residue" description="4-aspartylphosphate" evidence="1">
    <location>
        <position position="53"/>
    </location>
</feature>
<gene>
    <name evidence="3" type="ORF">J2S08_004056</name>
</gene>
<comment type="caution">
    <text evidence="3">The sequence shown here is derived from an EMBL/GenBank/DDBJ whole genome shotgun (WGS) entry which is preliminary data.</text>
</comment>
<reference evidence="3 4" key="1">
    <citation type="submission" date="2023-07" db="EMBL/GenBank/DDBJ databases">
        <title>Genomic Encyclopedia of Type Strains, Phase IV (KMG-IV): sequencing the most valuable type-strain genomes for metagenomic binning, comparative biology and taxonomic classification.</title>
        <authorList>
            <person name="Goeker M."/>
        </authorList>
    </citation>
    <scope>NUCLEOTIDE SEQUENCE [LARGE SCALE GENOMIC DNA]</scope>
    <source>
        <strain evidence="3 4">DSM 23837</strain>
    </source>
</reference>